<dbReference type="EMBL" id="JAQOUE010000001">
    <property type="protein sequence ID" value="MDT7041594.1"/>
    <property type="molecule type" value="Genomic_DNA"/>
</dbReference>
<name>A0ABU3K598_9BACT</name>
<evidence type="ECO:0000313" key="1">
    <source>
        <dbReference type="EMBL" id="MDT7041594.1"/>
    </source>
</evidence>
<dbReference type="Gene3D" id="1.10.10.1150">
    <property type="entry name" value="Coenzyme PQQ synthesis protein D (PqqD)"/>
    <property type="match status" value="1"/>
</dbReference>
<evidence type="ECO:0000313" key="2">
    <source>
        <dbReference type="Proteomes" id="UP001250932"/>
    </source>
</evidence>
<organism evidence="1 2">
    <name type="scientific">Candidatus Nitronereus thalassa</name>
    <dbReference type="NCBI Taxonomy" id="3020898"/>
    <lineage>
        <taxon>Bacteria</taxon>
        <taxon>Pseudomonadati</taxon>
        <taxon>Nitrospirota</taxon>
        <taxon>Nitrospiria</taxon>
        <taxon>Nitrospirales</taxon>
        <taxon>Nitrospiraceae</taxon>
        <taxon>Candidatus Nitronereus</taxon>
    </lineage>
</organism>
<gene>
    <name evidence="1" type="ORF">PPG34_04480</name>
</gene>
<dbReference type="Pfam" id="PF05402">
    <property type="entry name" value="PqqD"/>
    <property type="match status" value="1"/>
</dbReference>
<sequence>MLLKQGKNESDEEVEVEGKANWENTIVVPDPDVQCSVLDGEAILLNLETGSYFTLNRVGTVAWELFDGERTLSQVHGRICECFEVSEDMAQHDLLSLVEHLSQEGLIQNERR</sequence>
<dbReference type="RefSeq" id="WP_313831943.1">
    <property type="nucleotide sequence ID" value="NZ_JAQOUE010000001.1"/>
</dbReference>
<comment type="caution">
    <text evidence="1">The sequence shown here is derived from an EMBL/GenBank/DDBJ whole genome shotgun (WGS) entry which is preliminary data.</text>
</comment>
<proteinExistence type="predicted"/>
<dbReference type="Proteomes" id="UP001250932">
    <property type="component" value="Unassembled WGS sequence"/>
</dbReference>
<reference evidence="1 2" key="1">
    <citation type="journal article" date="2023" name="ISME J.">
        <title>Cultivation and genomic characterization of novel and ubiquitous marine nitrite-oxidizing bacteria from the Nitrospirales.</title>
        <authorList>
            <person name="Mueller A.J."/>
            <person name="Daebeler A."/>
            <person name="Herbold C.W."/>
            <person name="Kirkegaard R.H."/>
            <person name="Daims H."/>
        </authorList>
    </citation>
    <scope>NUCLEOTIDE SEQUENCE [LARGE SCALE GENOMIC DNA]</scope>
    <source>
        <strain evidence="1 2">EB</strain>
    </source>
</reference>
<dbReference type="InterPro" id="IPR008792">
    <property type="entry name" value="PQQD"/>
</dbReference>
<dbReference type="InterPro" id="IPR041881">
    <property type="entry name" value="PqqD_sf"/>
</dbReference>
<keyword evidence="2" id="KW-1185">Reference proteome</keyword>
<protein>
    <submittedName>
        <fullName evidence="1">PqqD family protein</fullName>
    </submittedName>
</protein>
<accession>A0ABU3K598</accession>